<feature type="transmembrane region" description="Helical" evidence="1">
    <location>
        <begin position="601"/>
        <end position="620"/>
    </location>
</feature>
<dbReference type="PANTHER" id="PTHR37544">
    <property type="entry name" value="SPRAY-RELATED"/>
    <property type="match status" value="1"/>
</dbReference>
<feature type="transmembrane region" description="Helical" evidence="1">
    <location>
        <begin position="447"/>
        <end position="473"/>
    </location>
</feature>
<name>A0AAN9URK9_9PEZI</name>
<protein>
    <submittedName>
        <fullName evidence="2">Uncharacterized protein</fullName>
    </submittedName>
</protein>
<dbReference type="Pfam" id="PF11915">
    <property type="entry name" value="DUF3433"/>
    <property type="match status" value="2"/>
</dbReference>
<proteinExistence type="predicted"/>
<keyword evidence="1" id="KW-0812">Transmembrane</keyword>
<reference evidence="2 3" key="1">
    <citation type="submission" date="2024-02" db="EMBL/GenBank/DDBJ databases">
        <title>De novo assembly and annotation of 12 fungi associated with fruit tree decline syndrome in Ontario, Canada.</title>
        <authorList>
            <person name="Sulman M."/>
            <person name="Ellouze W."/>
            <person name="Ilyukhin E."/>
        </authorList>
    </citation>
    <scope>NUCLEOTIDE SEQUENCE [LARGE SCALE GENOMIC DNA]</scope>
    <source>
        <strain evidence="2 3">M11/M66-122</strain>
    </source>
</reference>
<feature type="transmembrane region" description="Helical" evidence="1">
    <location>
        <begin position="164"/>
        <end position="185"/>
    </location>
</feature>
<feature type="transmembrane region" description="Helical" evidence="1">
    <location>
        <begin position="565"/>
        <end position="589"/>
    </location>
</feature>
<keyword evidence="1" id="KW-1133">Transmembrane helix</keyword>
<dbReference type="AlphaFoldDB" id="A0AAN9URK9"/>
<evidence type="ECO:0000313" key="2">
    <source>
        <dbReference type="EMBL" id="KAK7751966.1"/>
    </source>
</evidence>
<keyword evidence="1" id="KW-0472">Membrane</keyword>
<keyword evidence="3" id="KW-1185">Reference proteome</keyword>
<evidence type="ECO:0000256" key="1">
    <source>
        <dbReference type="SAM" id="Phobius"/>
    </source>
</evidence>
<organism evidence="2 3">
    <name type="scientific">Diatrype stigma</name>
    <dbReference type="NCBI Taxonomy" id="117547"/>
    <lineage>
        <taxon>Eukaryota</taxon>
        <taxon>Fungi</taxon>
        <taxon>Dikarya</taxon>
        <taxon>Ascomycota</taxon>
        <taxon>Pezizomycotina</taxon>
        <taxon>Sordariomycetes</taxon>
        <taxon>Xylariomycetidae</taxon>
        <taxon>Xylariales</taxon>
        <taxon>Diatrypaceae</taxon>
        <taxon>Diatrype</taxon>
    </lineage>
</organism>
<sequence length="696" mass="75760">MNDFGLGQKFLQSVLTFYTPVDHGHTKDPFWAYRNVITTARTGADGKPTRTETLAKLYGSQTSVLTDYQGRPTSTVTYYVVPHAKTLFDSDGKATATTSFTASEVAMTYVLRNAKGIATATVTSMVPMSSSTVVQVVTATPTSTAGGTGNIGQKTALRVSDAQYFVILMLPTLLAIALAIPIRILDRTAKLYQPFHAMTSKRSAPASESLCLETRSPRSLLARFHSALNGQWLLSLTGSLVLASAVLIPLSGEMMHIAMRGSKCVTDVVLLEDGEGGSGTPDSTPDCATMGVAVLPHTARAVAGILAFMAILLCMIAVVLRRWKTGVAEPWSLHYVAYLASNDDIQLLLRRLRGNGRKGKLTTAVTHERINKMFGDKAFFLGYWTENAMTKYGIQISQNFNVEGKQQQPLRRKGGKGKVVTFDSATKGNGKGKGGRGTNKHDRAMPFFLLTFAGRLMFLAFLCAVLIFVLVYHIMGEARIGWIVIGESIGVRILFTILGVLIAIAWESFFYTVAFLSPFRFLQNNNGPKQDSRYKHQAFHMTPPTNVFSGAWLALSGRNRRPRDVYLGAVATAGIFAEFLPLLLSNVPFDAYNDDTDACTWISVATLCAMMFVIVASFVVRWPYLPVDPTTVAGAMYYASDPTTASIPLRGEGRVPDALPAHYRAPRSILICASAAPHRAAHLCGNLVRGTTFRVE</sequence>
<gene>
    <name evidence="2" type="ORF">SLS62_006109</name>
</gene>
<comment type="caution">
    <text evidence="2">The sequence shown here is derived from an EMBL/GenBank/DDBJ whole genome shotgun (WGS) entry which is preliminary data.</text>
</comment>
<evidence type="ECO:0000313" key="3">
    <source>
        <dbReference type="Proteomes" id="UP001320420"/>
    </source>
</evidence>
<dbReference type="EMBL" id="JAKJXP020000043">
    <property type="protein sequence ID" value="KAK7751966.1"/>
    <property type="molecule type" value="Genomic_DNA"/>
</dbReference>
<dbReference type="PANTHER" id="PTHR37544:SF3">
    <property type="entry name" value="SPRAY"/>
    <property type="match status" value="1"/>
</dbReference>
<feature type="transmembrane region" description="Helical" evidence="1">
    <location>
        <begin position="232"/>
        <end position="250"/>
    </location>
</feature>
<accession>A0AAN9URK9</accession>
<feature type="transmembrane region" description="Helical" evidence="1">
    <location>
        <begin position="301"/>
        <end position="320"/>
    </location>
</feature>
<feature type="transmembrane region" description="Helical" evidence="1">
    <location>
        <begin position="493"/>
        <end position="516"/>
    </location>
</feature>
<dbReference type="InterPro" id="IPR021840">
    <property type="entry name" value="DUF3433"/>
</dbReference>
<dbReference type="Proteomes" id="UP001320420">
    <property type="component" value="Unassembled WGS sequence"/>
</dbReference>